<name>A0ABY7H7Q8_9BACT</name>
<evidence type="ECO:0000256" key="1">
    <source>
        <dbReference type="SAM" id="MobiDB-lite"/>
    </source>
</evidence>
<sequence>MRRILEAVVLLALGCRTPEPASTAPAETKAASPASAPAPAPAESGPVPAPVESKPELSPASDPATAREPRACGPGERLDTGCTCSDGVACFDICCGADALCGHPAEPGGKSACILQASPPAAEKKPRACKDGDFLASGCRCGGTTCMDICCVGSACSHHASEDGGYAKCLRR</sequence>
<dbReference type="EMBL" id="CP114040">
    <property type="protein sequence ID" value="WAS95307.1"/>
    <property type="molecule type" value="Genomic_DNA"/>
</dbReference>
<organism evidence="2 3">
    <name type="scientific">Nannocystis punicea</name>
    <dbReference type="NCBI Taxonomy" id="2995304"/>
    <lineage>
        <taxon>Bacteria</taxon>
        <taxon>Pseudomonadati</taxon>
        <taxon>Myxococcota</taxon>
        <taxon>Polyangia</taxon>
        <taxon>Nannocystales</taxon>
        <taxon>Nannocystaceae</taxon>
        <taxon>Nannocystis</taxon>
    </lineage>
</organism>
<dbReference type="Proteomes" id="UP001164459">
    <property type="component" value="Chromosome"/>
</dbReference>
<reference evidence="2" key="1">
    <citation type="submission" date="2022-11" db="EMBL/GenBank/DDBJ databases">
        <title>Minimal conservation of predation-associated metabolite biosynthetic gene clusters underscores biosynthetic potential of Myxococcota including descriptions for ten novel species: Archangium lansinium sp. nov., Myxococcus landrumus sp. nov., Nannocystis bai.</title>
        <authorList>
            <person name="Ahearne A."/>
            <person name="Stevens C."/>
            <person name="Dowd S."/>
        </authorList>
    </citation>
    <scope>NUCLEOTIDE SEQUENCE</scope>
    <source>
        <strain evidence="2">Fl3</strain>
    </source>
</reference>
<proteinExistence type="predicted"/>
<evidence type="ECO:0008006" key="4">
    <source>
        <dbReference type="Google" id="ProtNLM"/>
    </source>
</evidence>
<feature type="compositionally biased region" description="Low complexity" evidence="1">
    <location>
        <begin position="18"/>
        <end position="52"/>
    </location>
</feature>
<dbReference type="RefSeq" id="WP_269037639.1">
    <property type="nucleotide sequence ID" value="NZ_CP114040.1"/>
</dbReference>
<gene>
    <name evidence="2" type="ORF">O0S08_04035</name>
</gene>
<keyword evidence="3" id="KW-1185">Reference proteome</keyword>
<protein>
    <recommendedName>
        <fullName evidence="4">Dickkopf N-terminal cysteine-rich domain-containing protein</fullName>
    </recommendedName>
</protein>
<feature type="region of interest" description="Disordered" evidence="1">
    <location>
        <begin position="18"/>
        <end position="75"/>
    </location>
</feature>
<accession>A0ABY7H7Q8</accession>
<evidence type="ECO:0000313" key="2">
    <source>
        <dbReference type="EMBL" id="WAS95307.1"/>
    </source>
</evidence>
<evidence type="ECO:0000313" key="3">
    <source>
        <dbReference type="Proteomes" id="UP001164459"/>
    </source>
</evidence>